<dbReference type="InterPro" id="IPR040676">
    <property type="entry name" value="DUF5641"/>
</dbReference>
<protein>
    <submittedName>
        <fullName evidence="2">Reverse transcriptase</fullName>
    </submittedName>
</protein>
<dbReference type="Pfam" id="PF18701">
    <property type="entry name" value="DUF5641"/>
    <property type="match status" value="1"/>
</dbReference>
<dbReference type="Gene3D" id="3.30.420.10">
    <property type="entry name" value="Ribonuclease H-like superfamily/Ribonuclease H"/>
    <property type="match status" value="1"/>
</dbReference>
<comment type="caution">
    <text evidence="2">The sequence shown here is derived from an EMBL/GenBank/DDBJ whole genome shotgun (WGS) entry which is preliminary data.</text>
</comment>
<dbReference type="InterPro" id="IPR012337">
    <property type="entry name" value="RNaseH-like_sf"/>
</dbReference>
<gene>
    <name evidence="2" type="ORF">CDAR_563971</name>
</gene>
<dbReference type="PANTHER" id="PTHR47331">
    <property type="entry name" value="PHD-TYPE DOMAIN-CONTAINING PROTEIN"/>
    <property type="match status" value="1"/>
</dbReference>
<dbReference type="InterPro" id="IPR041588">
    <property type="entry name" value="Integrase_H2C2"/>
</dbReference>
<accession>A0AAV4M661</accession>
<dbReference type="PANTHER" id="PTHR47331:SF1">
    <property type="entry name" value="GAG-LIKE PROTEIN"/>
    <property type="match status" value="1"/>
</dbReference>
<keyword evidence="2" id="KW-0695">RNA-directed DNA polymerase</keyword>
<dbReference type="InterPro" id="IPR036397">
    <property type="entry name" value="RNaseH_sf"/>
</dbReference>
<dbReference type="GO" id="GO:0015074">
    <property type="term" value="P:DNA integration"/>
    <property type="evidence" value="ECO:0007669"/>
    <property type="project" value="InterPro"/>
</dbReference>
<evidence type="ECO:0000313" key="3">
    <source>
        <dbReference type="Proteomes" id="UP001054837"/>
    </source>
</evidence>
<dbReference type="Pfam" id="PF17921">
    <property type="entry name" value="Integrase_H2C2"/>
    <property type="match status" value="1"/>
</dbReference>
<keyword evidence="3" id="KW-1185">Reference proteome</keyword>
<sequence length="537" mass="61153">MDFTCKAFDIPISQFHFHTDSTIVLAWIGSHASRWETFVANRVAKIQTLSSPTQWHHVSGNENPAHLATRGVPSSALLTSVWLCGPEFLYNECSFHPESSVPTLNDSVSTLNDPVPEERNKILSINPFLDNSGILRVGGRLRHINIAYGHKHPILLPKGHILTDLIVRHYHEILLHAGPQLVQSSIQEQYWIIGARDVIRHLIRKCVKCCRIRASITNQMTSDLPITRISPSPTFLRCGVDYAGPFQIRTSKGRGSKSFKAYIALFVCFTTRAIHLELVTDLSADVFIAALKRFIFRRGKCSDIYSDCSSNFVGAKRKLMEFEKIAKSKNYNQNVNNFLSDNGIKWHLNVPGAPHMGGLWEAGIKSTKYHLKRVVGEAKLTYEEFETFLTQIEACVNSRPLTAISNDPNDLSVLTPGHFIIGRALTSIPEPNYIMSKISYLTRWQLIQKMVQQFWKRWHNEYLCRLQQRPKWLLPTKNFQINDLCLIKDDNLPSTKWKMGRIIQLHPGLDNIVRVVTIKTADGTFKRNITKLCMLLV</sequence>
<dbReference type="PROSITE" id="PS50994">
    <property type="entry name" value="INTEGRASE"/>
    <property type="match status" value="1"/>
</dbReference>
<dbReference type="GO" id="GO:0003676">
    <property type="term" value="F:nucleic acid binding"/>
    <property type="evidence" value="ECO:0007669"/>
    <property type="project" value="InterPro"/>
</dbReference>
<dbReference type="EMBL" id="BPLQ01000100">
    <property type="protein sequence ID" value="GIX67562.1"/>
    <property type="molecule type" value="Genomic_DNA"/>
</dbReference>
<feature type="domain" description="Integrase catalytic" evidence="1">
    <location>
        <begin position="229"/>
        <end position="424"/>
    </location>
</feature>
<dbReference type="AlphaFoldDB" id="A0AAV4M661"/>
<dbReference type="InterPro" id="IPR001584">
    <property type="entry name" value="Integrase_cat-core"/>
</dbReference>
<keyword evidence="2" id="KW-0808">Transferase</keyword>
<dbReference type="GO" id="GO:0003964">
    <property type="term" value="F:RNA-directed DNA polymerase activity"/>
    <property type="evidence" value="ECO:0007669"/>
    <property type="project" value="UniProtKB-KW"/>
</dbReference>
<evidence type="ECO:0000259" key="1">
    <source>
        <dbReference type="PROSITE" id="PS50994"/>
    </source>
</evidence>
<dbReference type="Proteomes" id="UP001054837">
    <property type="component" value="Unassembled WGS sequence"/>
</dbReference>
<dbReference type="SUPFAM" id="SSF53098">
    <property type="entry name" value="Ribonuclease H-like"/>
    <property type="match status" value="1"/>
</dbReference>
<name>A0AAV4M661_9ARAC</name>
<keyword evidence="2" id="KW-0548">Nucleotidyltransferase</keyword>
<organism evidence="2 3">
    <name type="scientific">Caerostris darwini</name>
    <dbReference type="NCBI Taxonomy" id="1538125"/>
    <lineage>
        <taxon>Eukaryota</taxon>
        <taxon>Metazoa</taxon>
        <taxon>Ecdysozoa</taxon>
        <taxon>Arthropoda</taxon>
        <taxon>Chelicerata</taxon>
        <taxon>Arachnida</taxon>
        <taxon>Araneae</taxon>
        <taxon>Araneomorphae</taxon>
        <taxon>Entelegynae</taxon>
        <taxon>Araneoidea</taxon>
        <taxon>Araneidae</taxon>
        <taxon>Caerostris</taxon>
    </lineage>
</organism>
<reference evidence="2 3" key="1">
    <citation type="submission" date="2021-06" db="EMBL/GenBank/DDBJ databases">
        <title>Caerostris darwini draft genome.</title>
        <authorList>
            <person name="Kono N."/>
            <person name="Arakawa K."/>
        </authorList>
    </citation>
    <scope>NUCLEOTIDE SEQUENCE [LARGE SCALE GENOMIC DNA]</scope>
</reference>
<proteinExistence type="predicted"/>
<evidence type="ECO:0000313" key="2">
    <source>
        <dbReference type="EMBL" id="GIX67562.1"/>
    </source>
</evidence>